<dbReference type="PROSITE" id="PS50157">
    <property type="entry name" value="ZINC_FINGER_C2H2_2"/>
    <property type="match status" value="3"/>
</dbReference>
<evidence type="ECO:0000256" key="3">
    <source>
        <dbReference type="ARBA" id="ARBA00022737"/>
    </source>
</evidence>
<feature type="domain" description="C2H2-type" evidence="9">
    <location>
        <begin position="231"/>
        <end position="258"/>
    </location>
</feature>
<evidence type="ECO:0000256" key="6">
    <source>
        <dbReference type="ARBA" id="ARBA00023242"/>
    </source>
</evidence>
<dbReference type="InterPro" id="IPR036236">
    <property type="entry name" value="Znf_C2H2_sf"/>
</dbReference>
<evidence type="ECO:0000259" key="9">
    <source>
        <dbReference type="PROSITE" id="PS50157"/>
    </source>
</evidence>
<evidence type="ECO:0000256" key="4">
    <source>
        <dbReference type="ARBA" id="ARBA00022771"/>
    </source>
</evidence>
<dbReference type="Proteomes" id="UP000646827">
    <property type="component" value="Unassembled WGS sequence"/>
</dbReference>
<feature type="compositionally biased region" description="Polar residues" evidence="8">
    <location>
        <begin position="67"/>
        <end position="94"/>
    </location>
</feature>
<keyword evidence="2" id="KW-0479">Metal-binding</keyword>
<evidence type="ECO:0000313" key="10">
    <source>
        <dbReference type="EMBL" id="KAG2218109.1"/>
    </source>
</evidence>
<dbReference type="GO" id="GO:0005634">
    <property type="term" value="C:nucleus"/>
    <property type="evidence" value="ECO:0007669"/>
    <property type="project" value="UniProtKB-SubCell"/>
</dbReference>
<dbReference type="GO" id="GO:0000981">
    <property type="term" value="F:DNA-binding transcription factor activity, RNA polymerase II-specific"/>
    <property type="evidence" value="ECO:0007669"/>
    <property type="project" value="TreeGrafter"/>
</dbReference>
<evidence type="ECO:0000256" key="8">
    <source>
        <dbReference type="SAM" id="MobiDB-lite"/>
    </source>
</evidence>
<gene>
    <name evidence="10" type="ORF">INT45_002359</name>
</gene>
<name>A0A8H7VKN5_9FUNG</name>
<accession>A0A8H7VKN5</accession>
<dbReference type="FunFam" id="3.30.160.60:FF:000145">
    <property type="entry name" value="Zinc finger protein 574"/>
    <property type="match status" value="1"/>
</dbReference>
<dbReference type="InterPro" id="IPR013087">
    <property type="entry name" value="Znf_C2H2_type"/>
</dbReference>
<keyword evidence="3" id="KW-0677">Repeat</keyword>
<dbReference type="GO" id="GO:0000978">
    <property type="term" value="F:RNA polymerase II cis-regulatory region sequence-specific DNA binding"/>
    <property type="evidence" value="ECO:0007669"/>
    <property type="project" value="TreeGrafter"/>
</dbReference>
<feature type="compositionally biased region" description="Low complexity" evidence="8">
    <location>
        <begin position="165"/>
        <end position="178"/>
    </location>
</feature>
<dbReference type="Pfam" id="PF00096">
    <property type="entry name" value="zf-C2H2"/>
    <property type="match status" value="3"/>
</dbReference>
<keyword evidence="11" id="KW-1185">Reference proteome</keyword>
<keyword evidence="5" id="KW-0862">Zinc</keyword>
<evidence type="ECO:0000256" key="7">
    <source>
        <dbReference type="PROSITE-ProRule" id="PRU00042"/>
    </source>
</evidence>
<dbReference type="EMBL" id="JAEPRB010000251">
    <property type="protein sequence ID" value="KAG2218109.1"/>
    <property type="molecule type" value="Genomic_DNA"/>
</dbReference>
<feature type="compositionally biased region" description="Basic residues" evidence="8">
    <location>
        <begin position="148"/>
        <end position="163"/>
    </location>
</feature>
<dbReference type="GO" id="GO:0008270">
    <property type="term" value="F:zinc ion binding"/>
    <property type="evidence" value="ECO:0007669"/>
    <property type="project" value="UniProtKB-KW"/>
</dbReference>
<proteinExistence type="predicted"/>
<feature type="domain" description="C2H2-type" evidence="9">
    <location>
        <begin position="201"/>
        <end position="230"/>
    </location>
</feature>
<dbReference type="PANTHER" id="PTHR23235">
    <property type="entry name" value="KRUEPPEL-LIKE TRANSCRIPTION FACTOR"/>
    <property type="match status" value="1"/>
</dbReference>
<dbReference type="SUPFAM" id="SSF57667">
    <property type="entry name" value="beta-beta-alpha zinc fingers"/>
    <property type="match status" value="2"/>
</dbReference>
<reference evidence="10 11" key="1">
    <citation type="submission" date="2020-12" db="EMBL/GenBank/DDBJ databases">
        <title>Metabolic potential, ecology and presence of endohyphal bacteria is reflected in genomic diversity of Mucoromycotina.</title>
        <authorList>
            <person name="Muszewska A."/>
            <person name="Okrasinska A."/>
            <person name="Steczkiewicz K."/>
            <person name="Drgas O."/>
            <person name="Orlowska M."/>
            <person name="Perlinska-Lenart U."/>
            <person name="Aleksandrzak-Piekarczyk T."/>
            <person name="Szatraj K."/>
            <person name="Zielenkiewicz U."/>
            <person name="Pilsyk S."/>
            <person name="Malc E."/>
            <person name="Mieczkowski P."/>
            <person name="Kruszewska J.S."/>
            <person name="Biernat P."/>
            <person name="Pawlowska J."/>
        </authorList>
    </citation>
    <scope>NUCLEOTIDE SEQUENCE [LARGE SCALE GENOMIC DNA]</scope>
    <source>
        <strain evidence="10 11">CBS 142.35</strain>
    </source>
</reference>
<evidence type="ECO:0000256" key="5">
    <source>
        <dbReference type="ARBA" id="ARBA00022833"/>
    </source>
</evidence>
<dbReference type="PANTHER" id="PTHR23235:SF120">
    <property type="entry name" value="KRUPPEL-LIKE FACTOR 15"/>
    <property type="match status" value="1"/>
</dbReference>
<evidence type="ECO:0000256" key="2">
    <source>
        <dbReference type="ARBA" id="ARBA00022723"/>
    </source>
</evidence>
<sequence length="320" mass="36051">MHGLVAQQQAYLPSNSDESYFLSLLSSPTFYIPSPVEIVAEQQEQADPQHDNELLAAVAQQQQEQQYNYDSISQHQHQQVPLDNSISPPTSVSSLPPFLQPLQEESKSSNIVTKSPRTKKKAPLPYASNLLNLCFNTSSSSLQTSSKPVKKRQSTTQRKHRSTASKNNIIHNSSNKSDNNNKDNNKNNMSSNNNQHQHPKYQCDFDGCNKVFTRPYNLKSHKRTHTAEKPFICPHCPKRFARQHDRNRHAKLHTGIKAYTCHHCNKAFARQDALSRHQRPSGHGLCCSNSSNNNNNNNSSPLLMTNVNHFATTTILSSSL</sequence>
<protein>
    <recommendedName>
        <fullName evidence="9">C2H2-type domain-containing protein</fullName>
    </recommendedName>
</protein>
<comment type="subcellular location">
    <subcellularLocation>
        <location evidence="1">Nucleus</location>
    </subcellularLocation>
</comment>
<feature type="region of interest" description="Disordered" evidence="8">
    <location>
        <begin position="65"/>
        <end position="123"/>
    </location>
</feature>
<evidence type="ECO:0000256" key="1">
    <source>
        <dbReference type="ARBA" id="ARBA00004123"/>
    </source>
</evidence>
<feature type="region of interest" description="Disordered" evidence="8">
    <location>
        <begin position="139"/>
        <end position="200"/>
    </location>
</feature>
<feature type="domain" description="C2H2-type" evidence="9">
    <location>
        <begin position="259"/>
        <end position="283"/>
    </location>
</feature>
<dbReference type="SMART" id="SM00355">
    <property type="entry name" value="ZnF_C2H2"/>
    <property type="match status" value="3"/>
</dbReference>
<organism evidence="10 11">
    <name type="scientific">Circinella minor</name>
    <dbReference type="NCBI Taxonomy" id="1195481"/>
    <lineage>
        <taxon>Eukaryota</taxon>
        <taxon>Fungi</taxon>
        <taxon>Fungi incertae sedis</taxon>
        <taxon>Mucoromycota</taxon>
        <taxon>Mucoromycotina</taxon>
        <taxon>Mucoromycetes</taxon>
        <taxon>Mucorales</taxon>
        <taxon>Lichtheimiaceae</taxon>
        <taxon>Circinella</taxon>
    </lineage>
</organism>
<dbReference type="FunFam" id="3.30.160.60:FF:000125">
    <property type="entry name" value="Putative zinc finger protein 143"/>
    <property type="match status" value="1"/>
</dbReference>
<dbReference type="PROSITE" id="PS00028">
    <property type="entry name" value="ZINC_FINGER_C2H2_1"/>
    <property type="match status" value="3"/>
</dbReference>
<dbReference type="FunFam" id="3.30.160.60:FF:000688">
    <property type="entry name" value="zinc finger protein 197 isoform X1"/>
    <property type="match status" value="1"/>
</dbReference>
<dbReference type="AlphaFoldDB" id="A0A8H7VKN5"/>
<keyword evidence="6" id="KW-0539">Nucleus</keyword>
<dbReference type="OrthoDB" id="8922241at2759"/>
<comment type="caution">
    <text evidence="10">The sequence shown here is derived from an EMBL/GenBank/DDBJ whole genome shotgun (WGS) entry which is preliminary data.</text>
</comment>
<keyword evidence="4 7" id="KW-0863">Zinc-finger</keyword>
<dbReference type="Gene3D" id="3.30.160.60">
    <property type="entry name" value="Classic Zinc Finger"/>
    <property type="match status" value="3"/>
</dbReference>
<evidence type="ECO:0000313" key="11">
    <source>
        <dbReference type="Proteomes" id="UP000646827"/>
    </source>
</evidence>